<name>A0AAE1LVW3_9HYPO</name>
<gene>
    <name evidence="6" type="ORF">Triagg1_8896</name>
</gene>
<dbReference type="RefSeq" id="XP_062752196.1">
    <property type="nucleotide sequence ID" value="XM_062903792.1"/>
</dbReference>
<dbReference type="GO" id="GO:0046872">
    <property type="term" value="F:metal ion binding"/>
    <property type="evidence" value="ECO:0007669"/>
    <property type="project" value="UniProtKB-KW"/>
</dbReference>
<accession>A0AAE1LVW3</accession>
<comment type="caution">
    <text evidence="6">The sequence shown here is derived from an EMBL/GenBank/DDBJ whole genome shotgun (WGS) entry which is preliminary data.</text>
</comment>
<evidence type="ECO:0000313" key="6">
    <source>
        <dbReference type="EMBL" id="KAK4064897.1"/>
    </source>
</evidence>
<organism evidence="6 7">
    <name type="scientific">Trichoderma aggressivum f. europaeum</name>
    <dbReference type="NCBI Taxonomy" id="173218"/>
    <lineage>
        <taxon>Eukaryota</taxon>
        <taxon>Fungi</taxon>
        <taxon>Dikarya</taxon>
        <taxon>Ascomycota</taxon>
        <taxon>Pezizomycotina</taxon>
        <taxon>Sordariomycetes</taxon>
        <taxon>Hypocreomycetidae</taxon>
        <taxon>Hypocreales</taxon>
        <taxon>Hypocreaceae</taxon>
        <taxon>Trichoderma</taxon>
    </lineage>
</organism>
<keyword evidence="3" id="KW-0479">Metal-binding</keyword>
<dbReference type="GeneID" id="87923697"/>
<dbReference type="EMBL" id="JAWRVG010000046">
    <property type="protein sequence ID" value="KAK4064897.1"/>
    <property type="molecule type" value="Genomic_DNA"/>
</dbReference>
<dbReference type="GO" id="GO:0016829">
    <property type="term" value="F:lyase activity"/>
    <property type="evidence" value="ECO:0007669"/>
    <property type="project" value="UniProtKB-KW"/>
</dbReference>
<protein>
    <recommendedName>
        <fullName evidence="8">Phenylacetaldoxime dehydratase</fullName>
    </recommendedName>
</protein>
<evidence type="ECO:0000256" key="3">
    <source>
        <dbReference type="ARBA" id="ARBA00022723"/>
    </source>
</evidence>
<proteinExistence type="predicted"/>
<comment type="cofactor">
    <cofactor evidence="1">
        <name>heme b</name>
        <dbReference type="ChEBI" id="CHEBI:60344"/>
    </cofactor>
</comment>
<sequence length="377" mass="42532">MTFKLPLLATKEARLDNTPSVLALFGVQHPESLTPLNSIAALKDIFTLENGPGHVQIALESRQPGNPSSNCNTTIFQAFWFSSTDYEAGWQSTAVSTFWNSLEEDAGVWREIMRISPRRFMHATGSTKKQGLALVPEFSDVDYTDIAPQQKYWGIYRERIPDHESDDFESAFISQAQRKDMEEKEVKAMPDKKTVGLRDPPSSADTSIDQIRLGSVVLPHGIDNMLYVWEFQDYSQTTEQEKEIWDKHINDFVKGWMNSLDKERSKHGVLSFRNTALTQIDDGFTSTLPESRITSQFVFYLDLAAFEYSGKSTRDHFKARMAFEKHHKDSGALGMGKGQTQLSVEAGILKRSDLEAEYIGCLDGTGLMGYKELIDAV</sequence>
<evidence type="ECO:0008006" key="8">
    <source>
        <dbReference type="Google" id="ProtNLM"/>
    </source>
</evidence>
<dbReference type="AlphaFoldDB" id="A0AAE1LVW3"/>
<evidence type="ECO:0000313" key="7">
    <source>
        <dbReference type="Proteomes" id="UP001273209"/>
    </source>
</evidence>
<reference evidence="6" key="1">
    <citation type="submission" date="2023-11" db="EMBL/GenBank/DDBJ databases">
        <title>The genome sequences of three competitors of mushroom-forming fungi.</title>
        <authorList>
            <person name="Beijen E."/>
            <person name="Ohm R.A."/>
        </authorList>
    </citation>
    <scope>NUCLEOTIDE SEQUENCE</scope>
    <source>
        <strain evidence="6">CBS 100526</strain>
    </source>
</reference>
<keyword evidence="7" id="KW-1185">Reference proteome</keyword>
<evidence type="ECO:0000256" key="2">
    <source>
        <dbReference type="ARBA" id="ARBA00022617"/>
    </source>
</evidence>
<keyword evidence="4" id="KW-0408">Iron</keyword>
<evidence type="ECO:0000256" key="1">
    <source>
        <dbReference type="ARBA" id="ARBA00001970"/>
    </source>
</evidence>
<evidence type="ECO:0000256" key="5">
    <source>
        <dbReference type="ARBA" id="ARBA00023239"/>
    </source>
</evidence>
<evidence type="ECO:0000256" key="4">
    <source>
        <dbReference type="ARBA" id="ARBA00023004"/>
    </source>
</evidence>
<keyword evidence="2" id="KW-0349">Heme</keyword>
<dbReference type="Proteomes" id="UP001273209">
    <property type="component" value="Unassembled WGS sequence"/>
</dbReference>
<dbReference type="Pfam" id="PF13816">
    <property type="entry name" value="Dehydratase_hem"/>
    <property type="match status" value="1"/>
</dbReference>
<dbReference type="InterPro" id="IPR025702">
    <property type="entry name" value="OXD"/>
</dbReference>
<keyword evidence="5" id="KW-0456">Lyase</keyword>